<feature type="transmembrane region" description="Helical" evidence="7">
    <location>
        <begin position="251"/>
        <end position="270"/>
    </location>
</feature>
<dbReference type="SUPFAM" id="SSF103473">
    <property type="entry name" value="MFS general substrate transporter"/>
    <property type="match status" value="1"/>
</dbReference>
<feature type="transmembrane region" description="Helical" evidence="7">
    <location>
        <begin position="375"/>
        <end position="397"/>
    </location>
</feature>
<name>A0ABW5WDG9_9PSEU</name>
<dbReference type="Gene3D" id="1.20.1250.20">
    <property type="entry name" value="MFS general substrate transporter like domains"/>
    <property type="match status" value="2"/>
</dbReference>
<feature type="transmembrane region" description="Helical" evidence="7">
    <location>
        <begin position="114"/>
        <end position="134"/>
    </location>
</feature>
<feature type="transmembrane region" description="Helical" evidence="7">
    <location>
        <begin position="189"/>
        <end position="208"/>
    </location>
</feature>
<feature type="transmembrane region" description="Helical" evidence="7">
    <location>
        <begin position="155"/>
        <end position="177"/>
    </location>
</feature>
<dbReference type="CDD" id="cd17369">
    <property type="entry name" value="MFS_ShiA_like"/>
    <property type="match status" value="1"/>
</dbReference>
<feature type="transmembrane region" description="Helical" evidence="7">
    <location>
        <begin position="334"/>
        <end position="355"/>
    </location>
</feature>
<dbReference type="InterPro" id="IPR011701">
    <property type="entry name" value="MFS"/>
</dbReference>
<keyword evidence="3" id="KW-1003">Cell membrane</keyword>
<dbReference type="Proteomes" id="UP001597478">
    <property type="component" value="Unassembled WGS sequence"/>
</dbReference>
<evidence type="ECO:0000256" key="7">
    <source>
        <dbReference type="SAM" id="Phobius"/>
    </source>
</evidence>
<feature type="domain" description="Major facilitator superfamily (MFS) profile" evidence="8">
    <location>
        <begin position="17"/>
        <end position="427"/>
    </location>
</feature>
<feature type="transmembrane region" description="Helical" evidence="7">
    <location>
        <begin position="403"/>
        <end position="423"/>
    </location>
</feature>
<sequence>MADSPSTVDDRPSVGKVALASSIGAAIEWYDFFLYGTAAGLVFNKLFFTNLDPTTGTIVSFATFAAGFLARPLGSVVFGHFGDRVGRKKMLIATLIIMGVGTTAIGLLPTYDTIGVAAPVLLVLMRLVQGIGVGGEYGGAVLMAVEYAPRDRRGFFGSWPQAGVPAGLLMASGAFALLSLLPEEAFLTWGWRIAFVASLALVAVGLYIRLQVLETPAFATVRERQEAVKVPFATMLRTQPKEFLLGMGTRWIEGLAFNAFGVLIVSYVANDLGLPQSVGLTGVALASAVGIIFIPIYGGLSDRWGRKPVYTAGVVLTALLAGPTFLLVRTEDTALVWLGIVLSLGVVYTAVYAPLAAFWSELFDTRVRYTGVGSVYQFSGIVASGLTPLIGSVLIAAGGGSPWYFVAYLVVVAVISLVCASFLPETYRRDIMPTAGHAVRGDQAVHEGTPDWR</sequence>
<keyword evidence="6 7" id="KW-0472">Membrane</keyword>
<dbReference type="InterPro" id="IPR036259">
    <property type="entry name" value="MFS_trans_sf"/>
</dbReference>
<dbReference type="PANTHER" id="PTHR43045:SF1">
    <property type="entry name" value="SHIKIMATE TRANSPORTER"/>
    <property type="match status" value="1"/>
</dbReference>
<feature type="transmembrane region" description="Helical" evidence="7">
    <location>
        <begin position="58"/>
        <end position="78"/>
    </location>
</feature>
<gene>
    <name evidence="9" type="ORF">ACFS2C_19380</name>
</gene>
<evidence type="ECO:0000256" key="2">
    <source>
        <dbReference type="ARBA" id="ARBA00022448"/>
    </source>
</evidence>
<evidence type="ECO:0000313" key="9">
    <source>
        <dbReference type="EMBL" id="MFD2801556.1"/>
    </source>
</evidence>
<protein>
    <submittedName>
        <fullName evidence="9">MFS transporter</fullName>
    </submittedName>
</protein>
<evidence type="ECO:0000256" key="6">
    <source>
        <dbReference type="ARBA" id="ARBA00023136"/>
    </source>
</evidence>
<dbReference type="RefSeq" id="WP_377392641.1">
    <property type="nucleotide sequence ID" value="NZ_JBHSAN010000031.1"/>
</dbReference>
<organism evidence="9 10">
    <name type="scientific">Prauserella oleivorans</name>
    <dbReference type="NCBI Taxonomy" id="1478153"/>
    <lineage>
        <taxon>Bacteria</taxon>
        <taxon>Bacillati</taxon>
        <taxon>Actinomycetota</taxon>
        <taxon>Actinomycetes</taxon>
        <taxon>Pseudonocardiales</taxon>
        <taxon>Pseudonocardiaceae</taxon>
        <taxon>Prauserella</taxon>
    </lineage>
</organism>
<dbReference type="PROSITE" id="PS50850">
    <property type="entry name" value="MFS"/>
    <property type="match status" value="1"/>
</dbReference>
<evidence type="ECO:0000256" key="4">
    <source>
        <dbReference type="ARBA" id="ARBA00022692"/>
    </source>
</evidence>
<keyword evidence="2" id="KW-0813">Transport</keyword>
<dbReference type="EMBL" id="JBHUOF010000032">
    <property type="protein sequence ID" value="MFD2801556.1"/>
    <property type="molecule type" value="Genomic_DNA"/>
</dbReference>
<reference evidence="10" key="1">
    <citation type="journal article" date="2019" name="Int. J. Syst. Evol. Microbiol.">
        <title>The Global Catalogue of Microorganisms (GCM) 10K type strain sequencing project: providing services to taxonomists for standard genome sequencing and annotation.</title>
        <authorList>
            <consortium name="The Broad Institute Genomics Platform"/>
            <consortium name="The Broad Institute Genome Sequencing Center for Infectious Disease"/>
            <person name="Wu L."/>
            <person name="Ma J."/>
        </authorList>
    </citation>
    <scope>NUCLEOTIDE SEQUENCE [LARGE SCALE GENOMIC DNA]</scope>
    <source>
        <strain evidence="10">IBRC-M 10906</strain>
    </source>
</reference>
<keyword evidence="4 7" id="KW-0812">Transmembrane</keyword>
<proteinExistence type="predicted"/>
<evidence type="ECO:0000256" key="5">
    <source>
        <dbReference type="ARBA" id="ARBA00022989"/>
    </source>
</evidence>
<evidence type="ECO:0000313" key="10">
    <source>
        <dbReference type="Proteomes" id="UP001597478"/>
    </source>
</evidence>
<feature type="transmembrane region" description="Helical" evidence="7">
    <location>
        <begin position="90"/>
        <end position="108"/>
    </location>
</feature>
<accession>A0ABW5WDG9</accession>
<evidence type="ECO:0000256" key="1">
    <source>
        <dbReference type="ARBA" id="ARBA00004651"/>
    </source>
</evidence>
<dbReference type="Pfam" id="PF07690">
    <property type="entry name" value="MFS_1"/>
    <property type="match status" value="1"/>
</dbReference>
<feature type="transmembrane region" description="Helical" evidence="7">
    <location>
        <begin position="276"/>
        <end position="297"/>
    </location>
</feature>
<evidence type="ECO:0000259" key="8">
    <source>
        <dbReference type="PROSITE" id="PS50850"/>
    </source>
</evidence>
<keyword evidence="5 7" id="KW-1133">Transmembrane helix</keyword>
<dbReference type="PANTHER" id="PTHR43045">
    <property type="entry name" value="SHIKIMATE TRANSPORTER"/>
    <property type="match status" value="1"/>
</dbReference>
<comment type="subcellular location">
    <subcellularLocation>
        <location evidence="1">Cell membrane</location>
        <topology evidence="1">Multi-pass membrane protein</topology>
    </subcellularLocation>
</comment>
<evidence type="ECO:0000256" key="3">
    <source>
        <dbReference type="ARBA" id="ARBA00022475"/>
    </source>
</evidence>
<keyword evidence="10" id="KW-1185">Reference proteome</keyword>
<feature type="transmembrane region" description="Helical" evidence="7">
    <location>
        <begin position="309"/>
        <end position="328"/>
    </location>
</feature>
<dbReference type="InterPro" id="IPR020846">
    <property type="entry name" value="MFS_dom"/>
</dbReference>
<comment type="caution">
    <text evidence="9">The sequence shown here is derived from an EMBL/GenBank/DDBJ whole genome shotgun (WGS) entry which is preliminary data.</text>
</comment>